<keyword evidence="2" id="KW-1185">Reference proteome</keyword>
<proteinExistence type="predicted"/>
<accession>A0AC60R1L8</accession>
<comment type="caution">
    <text evidence="1">The sequence shown here is derived from an EMBL/GenBank/DDBJ whole genome shotgun (WGS) entry which is preliminary data.</text>
</comment>
<gene>
    <name evidence="1" type="ORF">HPB47_013648</name>
</gene>
<organism evidence="1 2">
    <name type="scientific">Ixodes persulcatus</name>
    <name type="common">Taiga tick</name>
    <dbReference type="NCBI Taxonomy" id="34615"/>
    <lineage>
        <taxon>Eukaryota</taxon>
        <taxon>Metazoa</taxon>
        <taxon>Ecdysozoa</taxon>
        <taxon>Arthropoda</taxon>
        <taxon>Chelicerata</taxon>
        <taxon>Arachnida</taxon>
        <taxon>Acari</taxon>
        <taxon>Parasitiformes</taxon>
        <taxon>Ixodida</taxon>
        <taxon>Ixodoidea</taxon>
        <taxon>Ixodidae</taxon>
        <taxon>Ixodinae</taxon>
        <taxon>Ixodes</taxon>
    </lineage>
</organism>
<dbReference type="EMBL" id="JABSTQ010001848">
    <property type="protein sequence ID" value="KAG0444567.1"/>
    <property type="molecule type" value="Genomic_DNA"/>
</dbReference>
<evidence type="ECO:0000313" key="2">
    <source>
        <dbReference type="Proteomes" id="UP000805193"/>
    </source>
</evidence>
<dbReference type="Proteomes" id="UP000805193">
    <property type="component" value="Unassembled WGS sequence"/>
</dbReference>
<sequence>MAVTTSSWSQSQKDNWVEEGASREDGEEDMVASRVQLRLLHLLLEVRQQNRDILNELSQLKEVTEVHEDRLGQLEAPGARAAPAPEAIARPVVLPRLPATTLEELMAAEEAIQDEAVAAALQKRLSRIGGKTDVETVANVMTHIMSPPVQALYSLHGKKGKKKFLLLQLCVVATATISAKINKDDKASQAIIGRWLPGSGDRGGGRKRRFIMAMGDGPLQELLPPMSPVQGGC</sequence>
<name>A0AC60R1L8_IXOPE</name>
<protein>
    <submittedName>
        <fullName evidence="1">Uncharacterized protein</fullName>
    </submittedName>
</protein>
<reference evidence="1 2" key="1">
    <citation type="journal article" date="2020" name="Cell">
        <title>Large-Scale Comparative Analyses of Tick Genomes Elucidate Their Genetic Diversity and Vector Capacities.</title>
        <authorList>
            <consortium name="Tick Genome and Microbiome Consortium (TIGMIC)"/>
            <person name="Jia N."/>
            <person name="Wang J."/>
            <person name="Shi W."/>
            <person name="Du L."/>
            <person name="Sun Y."/>
            <person name="Zhan W."/>
            <person name="Jiang J.F."/>
            <person name="Wang Q."/>
            <person name="Zhang B."/>
            <person name="Ji P."/>
            <person name="Bell-Sakyi L."/>
            <person name="Cui X.M."/>
            <person name="Yuan T.T."/>
            <person name="Jiang B.G."/>
            <person name="Yang W.F."/>
            <person name="Lam T.T."/>
            <person name="Chang Q.C."/>
            <person name="Ding S.J."/>
            <person name="Wang X.J."/>
            <person name="Zhu J.G."/>
            <person name="Ruan X.D."/>
            <person name="Zhao L."/>
            <person name="Wei J.T."/>
            <person name="Ye R.Z."/>
            <person name="Que T.C."/>
            <person name="Du C.H."/>
            <person name="Zhou Y.H."/>
            <person name="Cheng J.X."/>
            <person name="Dai P.F."/>
            <person name="Guo W.B."/>
            <person name="Han X.H."/>
            <person name="Huang E.J."/>
            <person name="Li L.F."/>
            <person name="Wei W."/>
            <person name="Gao Y.C."/>
            <person name="Liu J.Z."/>
            <person name="Shao H.Z."/>
            <person name="Wang X."/>
            <person name="Wang C.C."/>
            <person name="Yang T.C."/>
            <person name="Huo Q.B."/>
            <person name="Li W."/>
            <person name="Chen H.Y."/>
            <person name="Chen S.E."/>
            <person name="Zhou L.G."/>
            <person name="Ni X.B."/>
            <person name="Tian J.H."/>
            <person name="Sheng Y."/>
            <person name="Liu T."/>
            <person name="Pan Y.S."/>
            <person name="Xia L.Y."/>
            <person name="Li J."/>
            <person name="Zhao F."/>
            <person name="Cao W.C."/>
        </authorList>
    </citation>
    <scope>NUCLEOTIDE SEQUENCE [LARGE SCALE GENOMIC DNA]</scope>
    <source>
        <strain evidence="1">Iper-2018</strain>
    </source>
</reference>
<evidence type="ECO:0000313" key="1">
    <source>
        <dbReference type="EMBL" id="KAG0444567.1"/>
    </source>
</evidence>